<keyword evidence="3" id="KW-1185">Reference proteome</keyword>
<protein>
    <submittedName>
        <fullName evidence="2">Uncharacterized protein</fullName>
    </submittedName>
</protein>
<comment type="caution">
    <text evidence="2">The sequence shown here is derived from an EMBL/GenBank/DDBJ whole genome shotgun (WGS) entry which is preliminary data.</text>
</comment>
<name>A0ABT0ESQ3_9PSED</name>
<dbReference type="Proteomes" id="UP001299876">
    <property type="component" value="Unassembled WGS sequence"/>
</dbReference>
<proteinExistence type="predicted"/>
<sequence length="335" mass="36900">MLKHLPKIVLSVAALFGMWNSFIYIDRLSDTSAASGVEEVLPLRLFDWSQGVELNANFGSFLTFALIGGVCASFIARRKDLSTTVTLVLIIVSGLLCGSILGGIQNRIVANIGHSIVAKHPDLAEKAITTYYVQRITSLGNNYKNALVPSYAGDNARSVESELFIVNMFYLVDDPVLVIGNQVRGQDLMKLYFADAVDRQARNEPWVASKYQWKFSQFFKEYQTPHYDLRRISNAVVQPIVLATTMLGLLLSAMIFVSQLLGLGGGHFLKVRTYALAGLAIAVVTVPLLTDSKFHSSAAVTGLQCQTPYCGISRSATAWFFRFELGVLNLMKLID</sequence>
<reference evidence="2 3" key="1">
    <citation type="submission" date="2022-02" db="EMBL/GenBank/DDBJ databases">
        <title>Comparative genomics of the first Antarctic Pseudomonas spp. capable of biotransforming 2,4,6-Trinitrotoluene.</title>
        <authorList>
            <person name="Cabrera M.A."/>
            <person name="Marquez S.L."/>
            <person name="Perez-Donoso J.M."/>
        </authorList>
    </citation>
    <scope>NUCLEOTIDE SEQUENCE [LARGE SCALE GENOMIC DNA]</scope>
    <source>
        <strain evidence="2 3">TNT19</strain>
    </source>
</reference>
<keyword evidence="1" id="KW-1133">Transmembrane helix</keyword>
<organism evidence="2 3">
    <name type="scientific">Pseudomonas violetae</name>
    <dbReference type="NCBI Taxonomy" id="2915813"/>
    <lineage>
        <taxon>Bacteria</taxon>
        <taxon>Pseudomonadati</taxon>
        <taxon>Pseudomonadota</taxon>
        <taxon>Gammaproteobacteria</taxon>
        <taxon>Pseudomonadales</taxon>
        <taxon>Pseudomonadaceae</taxon>
        <taxon>Pseudomonas</taxon>
    </lineage>
</organism>
<accession>A0ABT0ESQ3</accession>
<evidence type="ECO:0000313" key="2">
    <source>
        <dbReference type="EMBL" id="MCK1788764.1"/>
    </source>
</evidence>
<keyword evidence="1" id="KW-0472">Membrane</keyword>
<feature type="transmembrane region" description="Helical" evidence="1">
    <location>
        <begin position="273"/>
        <end position="290"/>
    </location>
</feature>
<evidence type="ECO:0000313" key="3">
    <source>
        <dbReference type="Proteomes" id="UP001299876"/>
    </source>
</evidence>
<keyword evidence="1" id="KW-0812">Transmembrane</keyword>
<feature type="transmembrane region" description="Helical" evidence="1">
    <location>
        <begin position="240"/>
        <end position="261"/>
    </location>
</feature>
<feature type="transmembrane region" description="Helical" evidence="1">
    <location>
        <begin position="83"/>
        <end position="104"/>
    </location>
</feature>
<dbReference type="EMBL" id="JAKNRW010000001">
    <property type="protein sequence ID" value="MCK1788764.1"/>
    <property type="molecule type" value="Genomic_DNA"/>
</dbReference>
<feature type="transmembrane region" description="Helical" evidence="1">
    <location>
        <begin position="58"/>
        <end position="76"/>
    </location>
</feature>
<dbReference type="RefSeq" id="WP_247285880.1">
    <property type="nucleotide sequence ID" value="NZ_JAKNRW010000001.1"/>
</dbReference>
<evidence type="ECO:0000256" key="1">
    <source>
        <dbReference type="SAM" id="Phobius"/>
    </source>
</evidence>
<gene>
    <name evidence="2" type="ORF">L9059_00870</name>
</gene>